<evidence type="ECO:0000313" key="1">
    <source>
        <dbReference type="EMBL" id="KAK7273995.1"/>
    </source>
</evidence>
<keyword evidence="2" id="KW-1185">Reference proteome</keyword>
<organism evidence="1 2">
    <name type="scientific">Crotalaria pallida</name>
    <name type="common">Smooth rattlebox</name>
    <name type="synonym">Crotalaria striata</name>
    <dbReference type="NCBI Taxonomy" id="3830"/>
    <lineage>
        <taxon>Eukaryota</taxon>
        <taxon>Viridiplantae</taxon>
        <taxon>Streptophyta</taxon>
        <taxon>Embryophyta</taxon>
        <taxon>Tracheophyta</taxon>
        <taxon>Spermatophyta</taxon>
        <taxon>Magnoliopsida</taxon>
        <taxon>eudicotyledons</taxon>
        <taxon>Gunneridae</taxon>
        <taxon>Pentapetalae</taxon>
        <taxon>rosids</taxon>
        <taxon>fabids</taxon>
        <taxon>Fabales</taxon>
        <taxon>Fabaceae</taxon>
        <taxon>Papilionoideae</taxon>
        <taxon>50 kb inversion clade</taxon>
        <taxon>genistoids sensu lato</taxon>
        <taxon>core genistoids</taxon>
        <taxon>Crotalarieae</taxon>
        <taxon>Crotalaria</taxon>
    </lineage>
</organism>
<protein>
    <submittedName>
        <fullName evidence="1">Uncharacterized protein</fullName>
    </submittedName>
</protein>
<evidence type="ECO:0000313" key="2">
    <source>
        <dbReference type="Proteomes" id="UP001372338"/>
    </source>
</evidence>
<dbReference type="EMBL" id="JAYWIO010000003">
    <property type="protein sequence ID" value="KAK7273995.1"/>
    <property type="molecule type" value="Genomic_DNA"/>
</dbReference>
<dbReference type="AlphaFoldDB" id="A0AAN9FEC2"/>
<sequence>MFCFHISAIPPSKGFFNSFYVKVYHSILDDHFVFMCSVVICEIISWSRINAKSIFRCNDFIELSILQPKLPKSYSDAITGDNLETSTKLDELKLEELKEPELKVQTDLELDSAKDSKIEPPQLEAVEPIKLDDSHLV</sequence>
<gene>
    <name evidence="1" type="ORF">RIF29_15064</name>
</gene>
<comment type="caution">
    <text evidence="1">The sequence shown here is derived from an EMBL/GenBank/DDBJ whole genome shotgun (WGS) entry which is preliminary data.</text>
</comment>
<reference evidence="1 2" key="1">
    <citation type="submission" date="2024-01" db="EMBL/GenBank/DDBJ databases">
        <title>The genomes of 5 underutilized Papilionoideae crops provide insights into root nodulation and disease resistanc.</title>
        <authorList>
            <person name="Yuan L."/>
        </authorList>
    </citation>
    <scope>NUCLEOTIDE SEQUENCE [LARGE SCALE GENOMIC DNA]</scope>
    <source>
        <strain evidence="1">ZHUSHIDOU_FW_LH</strain>
        <tissue evidence="1">Leaf</tissue>
    </source>
</reference>
<dbReference type="Proteomes" id="UP001372338">
    <property type="component" value="Unassembled WGS sequence"/>
</dbReference>
<accession>A0AAN9FEC2</accession>
<name>A0AAN9FEC2_CROPI</name>
<proteinExistence type="predicted"/>